<dbReference type="RefSeq" id="WP_135838178.1">
    <property type="nucleotide sequence ID" value="NZ_SRRO01000001.1"/>
</dbReference>
<comment type="caution">
    <text evidence="8">The sequence shown here is derived from an EMBL/GenBank/DDBJ whole genome shotgun (WGS) entry which is preliminary data.</text>
</comment>
<feature type="transmembrane region" description="Helical" evidence="6">
    <location>
        <begin position="36"/>
        <end position="59"/>
    </location>
</feature>
<sequence>MSPRRLHRGAAVAEAITWALLLTGMFLKYVTETTELGVQVFGMVHGVVFIAYCLATGLLSVDQRWPVSRLALGLGAAVPPFATVPFERYAERTGLLGDTWRLRTETPSGLLEKLAAWLLRRPAQGALVGLVAVLGLTGVALLVGPPV</sequence>
<dbReference type="AlphaFoldDB" id="A0A4Z1C3P3"/>
<dbReference type="Proteomes" id="UP000297496">
    <property type="component" value="Unassembled WGS sequence"/>
</dbReference>
<evidence type="ECO:0000256" key="3">
    <source>
        <dbReference type="ARBA" id="ARBA00022692"/>
    </source>
</evidence>
<keyword evidence="2" id="KW-1003">Cell membrane</keyword>
<dbReference type="OrthoDB" id="3396203at2"/>
<dbReference type="GO" id="GO:0005886">
    <property type="term" value="C:plasma membrane"/>
    <property type="evidence" value="ECO:0007669"/>
    <property type="project" value="UniProtKB-SubCell"/>
</dbReference>
<dbReference type="NCBIfam" id="TIGR03954">
    <property type="entry name" value="integ_memb_HG"/>
    <property type="match status" value="1"/>
</dbReference>
<feature type="transmembrane region" description="Helical" evidence="6">
    <location>
        <begin position="12"/>
        <end position="30"/>
    </location>
</feature>
<feature type="domain" description="DUF3817" evidence="7">
    <location>
        <begin position="6"/>
        <end position="92"/>
    </location>
</feature>
<protein>
    <submittedName>
        <fullName evidence="8">DUF3817 domain-containing protein</fullName>
    </submittedName>
</protein>
<dbReference type="EMBL" id="SRRO01000001">
    <property type="protein sequence ID" value="TGN63642.1"/>
    <property type="molecule type" value="Genomic_DNA"/>
</dbReference>
<evidence type="ECO:0000256" key="6">
    <source>
        <dbReference type="SAM" id="Phobius"/>
    </source>
</evidence>
<dbReference type="PANTHER" id="PTHR40077:SF1">
    <property type="entry name" value="MEMBRANE PROTEIN"/>
    <property type="match status" value="1"/>
</dbReference>
<dbReference type="Pfam" id="PF12823">
    <property type="entry name" value="DUF3817"/>
    <property type="match status" value="1"/>
</dbReference>
<evidence type="ECO:0000256" key="1">
    <source>
        <dbReference type="ARBA" id="ARBA00004651"/>
    </source>
</evidence>
<dbReference type="PANTHER" id="PTHR40077">
    <property type="entry name" value="MEMBRANE PROTEIN-RELATED"/>
    <property type="match status" value="1"/>
</dbReference>
<comment type="subcellular location">
    <subcellularLocation>
        <location evidence="1">Cell membrane</location>
        <topology evidence="1">Multi-pass membrane protein</topology>
    </subcellularLocation>
</comment>
<keyword evidence="9" id="KW-1185">Reference proteome</keyword>
<keyword evidence="4 6" id="KW-1133">Transmembrane helix</keyword>
<name>A0A4Z1C3P3_9ACTN</name>
<organism evidence="8 9">
    <name type="scientific">Nocardioides eburneiflavus</name>
    <dbReference type="NCBI Taxonomy" id="2518372"/>
    <lineage>
        <taxon>Bacteria</taxon>
        <taxon>Bacillati</taxon>
        <taxon>Actinomycetota</taxon>
        <taxon>Actinomycetes</taxon>
        <taxon>Propionibacteriales</taxon>
        <taxon>Nocardioidaceae</taxon>
        <taxon>Nocardioides</taxon>
    </lineage>
</organism>
<dbReference type="InterPro" id="IPR023845">
    <property type="entry name" value="DUF3817_TM"/>
</dbReference>
<evidence type="ECO:0000256" key="2">
    <source>
        <dbReference type="ARBA" id="ARBA00022475"/>
    </source>
</evidence>
<evidence type="ECO:0000313" key="8">
    <source>
        <dbReference type="EMBL" id="TGN63642.1"/>
    </source>
</evidence>
<evidence type="ECO:0000259" key="7">
    <source>
        <dbReference type="Pfam" id="PF12823"/>
    </source>
</evidence>
<gene>
    <name evidence="8" type="ORF">EXE59_06520</name>
</gene>
<evidence type="ECO:0000256" key="5">
    <source>
        <dbReference type="ARBA" id="ARBA00023136"/>
    </source>
</evidence>
<proteinExistence type="predicted"/>
<reference evidence="8 9" key="1">
    <citation type="submission" date="2019-04" db="EMBL/GenBank/DDBJ databases">
        <title>Three New Species of Nocardioides, Nocardioides euryhalodurans sp. nov., Nocardioides seonyuensis sp. nov. and Nocardioides eburneoflavus sp. nov. Isolated from Soil.</title>
        <authorList>
            <person name="Roh S.G."/>
            <person name="Lee C."/>
            <person name="Kim M.-K."/>
            <person name="Kim S.B."/>
        </authorList>
    </citation>
    <scope>NUCLEOTIDE SEQUENCE [LARGE SCALE GENOMIC DNA]</scope>
    <source>
        <strain evidence="8 9">MMS17-SY213</strain>
    </source>
</reference>
<accession>A0A4Z1C3P3</accession>
<keyword evidence="5 6" id="KW-0472">Membrane</keyword>
<feature type="transmembrane region" description="Helical" evidence="6">
    <location>
        <begin position="126"/>
        <end position="144"/>
    </location>
</feature>
<evidence type="ECO:0000313" key="9">
    <source>
        <dbReference type="Proteomes" id="UP000297496"/>
    </source>
</evidence>
<keyword evidence="3 6" id="KW-0812">Transmembrane</keyword>
<evidence type="ECO:0000256" key="4">
    <source>
        <dbReference type="ARBA" id="ARBA00022989"/>
    </source>
</evidence>